<keyword evidence="1" id="KW-0175">Coiled coil</keyword>
<dbReference type="Proteomes" id="UP001642464">
    <property type="component" value="Unassembled WGS sequence"/>
</dbReference>
<evidence type="ECO:0000256" key="1">
    <source>
        <dbReference type="SAM" id="Coils"/>
    </source>
</evidence>
<evidence type="ECO:0000313" key="3">
    <source>
        <dbReference type="Proteomes" id="UP001642464"/>
    </source>
</evidence>
<name>A0ABP0L5K4_9DINO</name>
<feature type="coiled-coil region" evidence="1">
    <location>
        <begin position="104"/>
        <end position="198"/>
    </location>
</feature>
<evidence type="ECO:0000313" key="2">
    <source>
        <dbReference type="EMBL" id="CAK9034380.1"/>
    </source>
</evidence>
<proteinExistence type="predicted"/>
<protein>
    <submittedName>
        <fullName evidence="2">Uncharacterized protein</fullName>
    </submittedName>
</protein>
<gene>
    <name evidence="2" type="ORF">SCF082_LOCUS20831</name>
</gene>
<dbReference type="EMBL" id="CAXAMM010014669">
    <property type="protein sequence ID" value="CAK9034380.1"/>
    <property type="molecule type" value="Genomic_DNA"/>
</dbReference>
<reference evidence="2 3" key="1">
    <citation type="submission" date="2024-02" db="EMBL/GenBank/DDBJ databases">
        <authorList>
            <person name="Chen Y."/>
            <person name="Shah S."/>
            <person name="Dougan E. K."/>
            <person name="Thang M."/>
            <person name="Chan C."/>
        </authorList>
    </citation>
    <scope>NUCLEOTIDE SEQUENCE [LARGE SCALE GENOMIC DNA]</scope>
</reference>
<organism evidence="2 3">
    <name type="scientific">Durusdinium trenchii</name>
    <dbReference type="NCBI Taxonomy" id="1381693"/>
    <lineage>
        <taxon>Eukaryota</taxon>
        <taxon>Sar</taxon>
        <taxon>Alveolata</taxon>
        <taxon>Dinophyceae</taxon>
        <taxon>Suessiales</taxon>
        <taxon>Symbiodiniaceae</taxon>
        <taxon>Durusdinium</taxon>
    </lineage>
</organism>
<sequence>MRPQQLATLGARNRLRLGESIDRWTTRCDVSARPFPPNFSVFGKRDTVEASTSATESRFTAPPSSAFLSRPVCMEVSARLRPQGVPFVGRAPFHESLAAQGTLLRAADQEVEALLAQAKALREEAERDEAAIRAAREAEEAEAAAQAAEAAAAAQDLAALQAAAQRATELAEAATDPVAQARAAVKAAKAKLDIAKLEAAGVKAAPSAPPSAGANPSGRLEDVKLNFSGTVMTQAEWEDLSEKFKDMNLIEQFQTNSKVGPQGRRKLKALREGVAGRSFILPGERVRLLKEEQAFRNAFKRFPAQTLNGYTAEKWAKRGEECIIEKVFNDKTITCVFADASRLDFPWEIVDGFVDD</sequence>
<accession>A0ABP0L5K4</accession>
<keyword evidence="3" id="KW-1185">Reference proteome</keyword>
<comment type="caution">
    <text evidence="2">The sequence shown here is derived from an EMBL/GenBank/DDBJ whole genome shotgun (WGS) entry which is preliminary data.</text>
</comment>